<reference evidence="1 2" key="1">
    <citation type="submission" date="2019-09" db="EMBL/GenBank/DDBJ databases">
        <authorList>
            <person name="Ou C."/>
        </authorList>
    </citation>
    <scope>NUCLEOTIDE SEQUENCE [LARGE SCALE GENOMIC DNA]</scope>
    <source>
        <strain evidence="1">S2</strain>
        <tissue evidence="1">Leaf</tissue>
    </source>
</reference>
<organism evidence="1 2">
    <name type="scientific">Pyrus ussuriensis x Pyrus communis</name>
    <dbReference type="NCBI Taxonomy" id="2448454"/>
    <lineage>
        <taxon>Eukaryota</taxon>
        <taxon>Viridiplantae</taxon>
        <taxon>Streptophyta</taxon>
        <taxon>Embryophyta</taxon>
        <taxon>Tracheophyta</taxon>
        <taxon>Spermatophyta</taxon>
        <taxon>Magnoliopsida</taxon>
        <taxon>eudicotyledons</taxon>
        <taxon>Gunneridae</taxon>
        <taxon>Pentapetalae</taxon>
        <taxon>rosids</taxon>
        <taxon>fabids</taxon>
        <taxon>Rosales</taxon>
        <taxon>Rosaceae</taxon>
        <taxon>Amygdaloideae</taxon>
        <taxon>Maleae</taxon>
        <taxon>Pyrus</taxon>
    </lineage>
</organism>
<name>A0A5N5IF31_9ROSA</name>
<evidence type="ECO:0000313" key="1">
    <source>
        <dbReference type="EMBL" id="KAB2637082.1"/>
    </source>
</evidence>
<evidence type="ECO:0000313" key="2">
    <source>
        <dbReference type="Proteomes" id="UP000327157"/>
    </source>
</evidence>
<proteinExistence type="predicted"/>
<keyword evidence="2" id="KW-1185">Reference proteome</keyword>
<protein>
    <submittedName>
        <fullName evidence="1">Uncharacterized protein</fullName>
    </submittedName>
</protein>
<accession>A0A5N5IF31</accession>
<dbReference type="Proteomes" id="UP000327157">
    <property type="component" value="Chromosome 5"/>
</dbReference>
<reference evidence="1 2" key="3">
    <citation type="submission" date="2019-11" db="EMBL/GenBank/DDBJ databases">
        <title>A de novo genome assembly of a pear dwarfing rootstock.</title>
        <authorList>
            <person name="Wang F."/>
            <person name="Wang J."/>
            <person name="Li S."/>
            <person name="Zhang Y."/>
            <person name="Fang M."/>
            <person name="Ma L."/>
            <person name="Zhao Y."/>
            <person name="Jiang S."/>
        </authorList>
    </citation>
    <scope>NUCLEOTIDE SEQUENCE [LARGE SCALE GENOMIC DNA]</scope>
    <source>
        <strain evidence="1">S2</strain>
        <tissue evidence="1">Leaf</tissue>
    </source>
</reference>
<gene>
    <name evidence="1" type="ORF">D8674_027616</name>
</gene>
<dbReference type="AlphaFoldDB" id="A0A5N5IF31"/>
<comment type="caution">
    <text evidence="1">The sequence shown here is derived from an EMBL/GenBank/DDBJ whole genome shotgun (WGS) entry which is preliminary data.</text>
</comment>
<sequence length="81" mass="9336">MNFFTIVEILGFGGLDLTTVSEEMRSLSFMKDDRLEKCEEVEEHTLYELITNPKRRFNELRHGATLPGRKWLWVMGNGGSG</sequence>
<reference evidence="2" key="2">
    <citation type="submission" date="2019-10" db="EMBL/GenBank/DDBJ databases">
        <title>A de novo genome assembly of a pear dwarfing rootstock.</title>
        <authorList>
            <person name="Wang F."/>
            <person name="Wang J."/>
            <person name="Li S."/>
            <person name="Zhang Y."/>
            <person name="Fang M."/>
            <person name="Ma L."/>
            <person name="Zhao Y."/>
            <person name="Jiang S."/>
        </authorList>
    </citation>
    <scope>NUCLEOTIDE SEQUENCE [LARGE SCALE GENOMIC DNA]</scope>
</reference>
<dbReference type="EMBL" id="SMOL01000004">
    <property type="protein sequence ID" value="KAB2637082.1"/>
    <property type="molecule type" value="Genomic_DNA"/>
</dbReference>